<protein>
    <recommendedName>
        <fullName evidence="5">Secreted protein</fullName>
    </recommendedName>
</protein>
<reference evidence="4" key="1">
    <citation type="submission" date="2018-07" db="EMBL/GenBank/DDBJ databases">
        <title>Streptacidiphilus bronchialis DSM 106435 chromosome.</title>
        <authorList>
            <person name="Batra D."/>
            <person name="Gulvik C.A."/>
        </authorList>
    </citation>
    <scope>NUCLEOTIDE SEQUENCE [LARGE SCALE GENOMIC DNA]</scope>
    <source>
        <strain evidence="4">DSM 106435</strain>
    </source>
</reference>
<organism evidence="3 4">
    <name type="scientific">Peterkaempfera bronchialis</name>
    <dbReference type="NCBI Taxonomy" id="2126346"/>
    <lineage>
        <taxon>Bacteria</taxon>
        <taxon>Bacillati</taxon>
        <taxon>Actinomycetota</taxon>
        <taxon>Actinomycetes</taxon>
        <taxon>Kitasatosporales</taxon>
        <taxon>Streptomycetaceae</taxon>
        <taxon>Peterkaempfera</taxon>
    </lineage>
</organism>
<feature type="chain" id="PRO_5016707584" description="Secreted protein" evidence="2">
    <location>
        <begin position="32"/>
        <end position="134"/>
    </location>
</feature>
<dbReference type="OrthoDB" id="3855269at2"/>
<dbReference type="Proteomes" id="UP000249340">
    <property type="component" value="Chromosome"/>
</dbReference>
<dbReference type="EMBL" id="CP031264">
    <property type="protein sequence ID" value="AXI78948.1"/>
    <property type="molecule type" value="Genomic_DNA"/>
</dbReference>
<evidence type="ECO:0000256" key="2">
    <source>
        <dbReference type="SAM" id="SignalP"/>
    </source>
</evidence>
<evidence type="ECO:0000256" key="1">
    <source>
        <dbReference type="SAM" id="MobiDB-lite"/>
    </source>
</evidence>
<dbReference type="KEGG" id="stri:C7M71_017550"/>
<evidence type="ECO:0008006" key="5">
    <source>
        <dbReference type="Google" id="ProtNLM"/>
    </source>
</evidence>
<evidence type="ECO:0000313" key="4">
    <source>
        <dbReference type="Proteomes" id="UP000249340"/>
    </source>
</evidence>
<dbReference type="AlphaFoldDB" id="A0A345SYZ3"/>
<feature type="signal peptide" evidence="2">
    <location>
        <begin position="1"/>
        <end position="31"/>
    </location>
</feature>
<feature type="region of interest" description="Disordered" evidence="1">
    <location>
        <begin position="85"/>
        <end position="106"/>
    </location>
</feature>
<sequence>MKILSRAGGRALAAAGAAVIGALGAQAPASAAEARPAKPAQAPEAALRPVDTAAAFGTLGSTAGTALRPVTDLRLDPWANSSADPLTNGVAVQPKTPNGHTGQLSTLPLTAPLSGGGGLKDVPVVGQVVGLLRH</sequence>
<dbReference type="RefSeq" id="WP_111489441.1">
    <property type="nucleotide sequence ID" value="NZ_CP031264.1"/>
</dbReference>
<evidence type="ECO:0000313" key="3">
    <source>
        <dbReference type="EMBL" id="AXI78948.1"/>
    </source>
</evidence>
<accession>A0A345SYZ3</accession>
<proteinExistence type="predicted"/>
<keyword evidence="4" id="KW-1185">Reference proteome</keyword>
<feature type="compositionally biased region" description="Polar residues" evidence="1">
    <location>
        <begin position="95"/>
        <end position="106"/>
    </location>
</feature>
<keyword evidence="2" id="KW-0732">Signal</keyword>
<name>A0A345SYZ3_9ACTN</name>
<gene>
    <name evidence="3" type="ORF">C7M71_017550</name>
</gene>